<comment type="caution">
    <text evidence="1">The sequence shown here is derived from an EMBL/GenBank/DDBJ whole genome shotgun (WGS) entry which is preliminary data.</text>
</comment>
<reference evidence="2" key="1">
    <citation type="submission" date="2023-07" db="EMBL/GenBank/DDBJ databases">
        <authorList>
            <person name="Luz R."/>
            <person name="Cordeiro R."/>
            <person name="Fonseca A."/>
            <person name="Goncalves V."/>
        </authorList>
    </citation>
    <scope>NUCLEOTIDE SEQUENCE [LARGE SCALE GENOMIC DNA]</scope>
    <source>
        <strain evidence="2">BACA0444</strain>
    </source>
</reference>
<dbReference type="RefSeq" id="WP_322879223.1">
    <property type="nucleotide sequence ID" value="NZ_JAVMIP010000020.1"/>
</dbReference>
<dbReference type="Proteomes" id="UP001268256">
    <property type="component" value="Unassembled WGS sequence"/>
</dbReference>
<proteinExistence type="predicted"/>
<dbReference type="EMBL" id="JAVMIP010000020">
    <property type="protein sequence ID" value="MDS3862004.1"/>
    <property type="molecule type" value="Genomic_DNA"/>
</dbReference>
<protein>
    <submittedName>
        <fullName evidence="1">Uncharacterized protein</fullName>
    </submittedName>
</protein>
<organism evidence="1 2">
    <name type="scientific">Pseudocalidococcus azoricus BACA0444</name>
    <dbReference type="NCBI Taxonomy" id="2918990"/>
    <lineage>
        <taxon>Bacteria</taxon>
        <taxon>Bacillati</taxon>
        <taxon>Cyanobacteriota</taxon>
        <taxon>Cyanophyceae</taxon>
        <taxon>Acaryochloridales</taxon>
        <taxon>Thermosynechococcaceae</taxon>
        <taxon>Pseudocalidococcus</taxon>
        <taxon>Pseudocalidococcus azoricus</taxon>
    </lineage>
</organism>
<keyword evidence="2" id="KW-1185">Reference proteome</keyword>
<dbReference type="AlphaFoldDB" id="A0AAE4JZE4"/>
<gene>
    <name evidence="1" type="ORF">RIF25_14475</name>
</gene>
<evidence type="ECO:0000313" key="2">
    <source>
        <dbReference type="Proteomes" id="UP001268256"/>
    </source>
</evidence>
<name>A0AAE4JZE4_9CYAN</name>
<sequence length="82" mass="9866">MAHQQLFESTKYTTGETMMEEDLIQEIEKFITTVYKMRELQKRYFRTRSRGALAESKNLEKQVDQWIEKQLSNGIMQMELLD</sequence>
<accession>A0AAE4JZE4</accession>
<evidence type="ECO:0000313" key="1">
    <source>
        <dbReference type="EMBL" id="MDS3862004.1"/>
    </source>
</evidence>